<evidence type="ECO:0000256" key="9">
    <source>
        <dbReference type="ARBA" id="ARBA00023136"/>
    </source>
</evidence>
<evidence type="ECO:0000256" key="2">
    <source>
        <dbReference type="ARBA" id="ARBA00022448"/>
    </source>
</evidence>
<dbReference type="PANTHER" id="PTHR42771">
    <property type="entry name" value="IRON(3+)-HYDROXAMATE IMPORT ATP-BINDING PROTEIN FHUC"/>
    <property type="match status" value="1"/>
</dbReference>
<comment type="subcellular location">
    <subcellularLocation>
        <location evidence="1">Cell membrane</location>
        <topology evidence="1">Peripheral membrane protein</topology>
    </subcellularLocation>
</comment>
<organism evidence="11">
    <name type="scientific">Roseihalotalea indica</name>
    <dbReference type="NCBI Taxonomy" id="2867963"/>
    <lineage>
        <taxon>Bacteria</taxon>
        <taxon>Pseudomonadati</taxon>
        <taxon>Bacteroidota</taxon>
        <taxon>Cytophagia</taxon>
        <taxon>Cytophagales</taxon>
        <taxon>Catalimonadaceae</taxon>
        <taxon>Roseihalotalea</taxon>
    </lineage>
</organism>
<dbReference type="InterPro" id="IPR051535">
    <property type="entry name" value="Siderophore_ABC-ATPase"/>
</dbReference>
<name>A0AA49JCX8_9BACT</name>
<keyword evidence="6 11" id="KW-0067">ATP-binding</keyword>
<dbReference type="PROSITE" id="PS50893">
    <property type="entry name" value="ABC_TRANSPORTER_2"/>
    <property type="match status" value="1"/>
</dbReference>
<keyword evidence="7" id="KW-0408">Iron</keyword>
<evidence type="ECO:0000259" key="10">
    <source>
        <dbReference type="PROSITE" id="PS50893"/>
    </source>
</evidence>
<dbReference type="SUPFAM" id="SSF52540">
    <property type="entry name" value="P-loop containing nucleoside triphosphate hydrolases"/>
    <property type="match status" value="1"/>
</dbReference>
<dbReference type="SMART" id="SM00382">
    <property type="entry name" value="AAA"/>
    <property type="match status" value="1"/>
</dbReference>
<gene>
    <name evidence="11" type="ORF">K4G66_27480</name>
</gene>
<dbReference type="GO" id="GO:0005886">
    <property type="term" value="C:plasma membrane"/>
    <property type="evidence" value="ECO:0007669"/>
    <property type="project" value="UniProtKB-SubCell"/>
</dbReference>
<reference evidence="11" key="2">
    <citation type="journal article" date="2024" name="Antonie Van Leeuwenhoek">
        <title>Roseihalotalea indica gen. nov., sp. nov., a halophilic Bacteroidetes from mesopelagic Southwest Indian Ocean with higher carbohydrate metabolic potential.</title>
        <authorList>
            <person name="Chen B."/>
            <person name="Zhang M."/>
            <person name="Lin D."/>
            <person name="Ye J."/>
            <person name="Tang K."/>
        </authorList>
    </citation>
    <scope>NUCLEOTIDE SEQUENCE</scope>
    <source>
        <strain evidence="11">TK19036</strain>
    </source>
</reference>
<keyword evidence="8" id="KW-0406">Ion transport</keyword>
<reference evidence="11" key="1">
    <citation type="journal article" date="2023" name="Comput. Struct. Biotechnol. J.">
        <title>Discovery of a novel marine Bacteroidetes with a rich repertoire of carbohydrate-active enzymes.</title>
        <authorList>
            <person name="Chen B."/>
            <person name="Liu G."/>
            <person name="Chen Q."/>
            <person name="Wang H."/>
            <person name="Liu L."/>
            <person name="Tang K."/>
        </authorList>
    </citation>
    <scope>NUCLEOTIDE SEQUENCE</scope>
    <source>
        <strain evidence="11">TK19036</strain>
    </source>
</reference>
<proteinExistence type="predicted"/>
<evidence type="ECO:0000256" key="3">
    <source>
        <dbReference type="ARBA" id="ARBA00022475"/>
    </source>
</evidence>
<dbReference type="GO" id="GO:0005524">
    <property type="term" value="F:ATP binding"/>
    <property type="evidence" value="ECO:0007669"/>
    <property type="project" value="UniProtKB-KW"/>
</dbReference>
<evidence type="ECO:0000256" key="8">
    <source>
        <dbReference type="ARBA" id="ARBA00023065"/>
    </source>
</evidence>
<keyword evidence="3" id="KW-1003">Cell membrane</keyword>
<keyword evidence="5" id="KW-0547">Nucleotide-binding</keyword>
<dbReference type="EMBL" id="CP120682">
    <property type="protein sequence ID" value="WKN36113.1"/>
    <property type="molecule type" value="Genomic_DNA"/>
</dbReference>
<evidence type="ECO:0000256" key="4">
    <source>
        <dbReference type="ARBA" id="ARBA00022496"/>
    </source>
</evidence>
<evidence type="ECO:0000256" key="1">
    <source>
        <dbReference type="ARBA" id="ARBA00004202"/>
    </source>
</evidence>
<accession>A0AA49JCX8</accession>
<dbReference type="CDD" id="cd03214">
    <property type="entry name" value="ABC_Iron-Siderophores_B12_Hemin"/>
    <property type="match status" value="1"/>
</dbReference>
<dbReference type="InterPro" id="IPR003439">
    <property type="entry name" value="ABC_transporter-like_ATP-bd"/>
</dbReference>
<evidence type="ECO:0000256" key="7">
    <source>
        <dbReference type="ARBA" id="ARBA00023004"/>
    </source>
</evidence>
<dbReference type="Gene3D" id="3.40.50.300">
    <property type="entry name" value="P-loop containing nucleotide triphosphate hydrolases"/>
    <property type="match status" value="1"/>
</dbReference>
<dbReference type="GO" id="GO:0016887">
    <property type="term" value="F:ATP hydrolysis activity"/>
    <property type="evidence" value="ECO:0007669"/>
    <property type="project" value="InterPro"/>
</dbReference>
<dbReference type="InterPro" id="IPR003593">
    <property type="entry name" value="AAA+_ATPase"/>
</dbReference>
<evidence type="ECO:0000256" key="5">
    <source>
        <dbReference type="ARBA" id="ARBA00022741"/>
    </source>
</evidence>
<keyword evidence="2" id="KW-0813">Transport</keyword>
<keyword evidence="4" id="KW-0410">Iron transport</keyword>
<dbReference type="AlphaFoldDB" id="A0AA49JCX8"/>
<evidence type="ECO:0000256" key="6">
    <source>
        <dbReference type="ARBA" id="ARBA00022840"/>
    </source>
</evidence>
<protein>
    <submittedName>
        <fullName evidence="11">ABC transporter ATP-binding protein</fullName>
    </submittedName>
</protein>
<dbReference type="Pfam" id="PF00005">
    <property type="entry name" value="ABC_tran"/>
    <property type="match status" value="1"/>
</dbReference>
<keyword evidence="9" id="KW-0472">Membrane</keyword>
<dbReference type="GO" id="GO:0006826">
    <property type="term" value="P:iron ion transport"/>
    <property type="evidence" value="ECO:0007669"/>
    <property type="project" value="UniProtKB-KW"/>
</dbReference>
<dbReference type="FunFam" id="3.40.50.300:FF:000134">
    <property type="entry name" value="Iron-enterobactin ABC transporter ATP-binding protein"/>
    <property type="match status" value="1"/>
</dbReference>
<sequence>MKQPAPILTLQNLRLGYGLQSTHQVVADSLNEAVEAQEMIALIGPNGTGKSTLLRTLAKMQKPLDGTINLLGTNISHLSAKEIARDISVILTDRADVGYIKAADVVAMGRFPHTGWFGFLSDSDRQKIDQAITFTHIEQLLNKSLHQLSDGERQKVMIARALAQDTPLMLLDEPTTHLDIANRVSIIRLLRTLTLNAGKTIIFSTHDIELALQVADRIWLMHDQSLVSGAPEDMVLTGKLTQVMGSDVAPFDLHTGTFRIQPSGQQIIGLQGSGSSAYWTQRALERIGYQVRSSAAIMVRVSEEGEWKLSKGEQLCRCHSIEELISILKHTHPIIAPVT</sequence>
<dbReference type="InterPro" id="IPR027417">
    <property type="entry name" value="P-loop_NTPase"/>
</dbReference>
<evidence type="ECO:0000313" key="11">
    <source>
        <dbReference type="EMBL" id="WKN36113.1"/>
    </source>
</evidence>
<dbReference type="PANTHER" id="PTHR42771:SF2">
    <property type="entry name" value="IRON(3+)-HYDROXAMATE IMPORT ATP-BINDING PROTEIN FHUC"/>
    <property type="match status" value="1"/>
</dbReference>
<feature type="domain" description="ABC transporter" evidence="10">
    <location>
        <begin position="8"/>
        <end position="248"/>
    </location>
</feature>